<dbReference type="PANTHER" id="PTHR48083:SF19">
    <property type="entry name" value="FLAVIN-DEPENDENT MONOOXYGENASE, OXYGENASE SUBUNIT HSAA"/>
    <property type="match status" value="1"/>
</dbReference>
<evidence type="ECO:0000256" key="1">
    <source>
        <dbReference type="ARBA" id="ARBA00022630"/>
    </source>
</evidence>
<dbReference type="InterPro" id="IPR009100">
    <property type="entry name" value="AcylCoA_DH/oxidase_NM_dom_sf"/>
</dbReference>
<dbReference type="InterPro" id="IPR006091">
    <property type="entry name" value="Acyl-CoA_Oxase/DH_mid-dom"/>
</dbReference>
<evidence type="ECO:0000256" key="4">
    <source>
        <dbReference type="SAM" id="MobiDB-lite"/>
    </source>
</evidence>
<evidence type="ECO:0000256" key="2">
    <source>
        <dbReference type="ARBA" id="ARBA00023002"/>
    </source>
</evidence>
<proteinExistence type="inferred from homology"/>
<feature type="domain" description="Acyl-CoA dehydrogenase/oxidase N-terminal" evidence="6">
    <location>
        <begin position="45"/>
        <end position="143"/>
    </location>
</feature>
<dbReference type="InterPro" id="IPR036250">
    <property type="entry name" value="AcylCo_DH-like_C"/>
</dbReference>
<dbReference type="OrthoDB" id="6184213at2"/>
<dbReference type="InterPro" id="IPR013786">
    <property type="entry name" value="AcylCoA_DH/ox_N"/>
</dbReference>
<dbReference type="SUPFAM" id="SSF56645">
    <property type="entry name" value="Acyl-CoA dehydrogenase NM domain-like"/>
    <property type="match status" value="1"/>
</dbReference>
<dbReference type="InterPro" id="IPR013107">
    <property type="entry name" value="Acyl-CoA_DH_C"/>
</dbReference>
<dbReference type="InterPro" id="IPR023922">
    <property type="entry name" value="S04_starv_induced_SfnB"/>
</dbReference>
<dbReference type="Gene3D" id="2.40.110.10">
    <property type="entry name" value="Butyryl-CoA Dehydrogenase, subunit A, domain 2"/>
    <property type="match status" value="1"/>
</dbReference>
<comment type="similarity">
    <text evidence="3">Belongs to the HpaH/HsaA monooxygenase family.</text>
</comment>
<dbReference type="Gene3D" id="1.10.540.10">
    <property type="entry name" value="Acyl-CoA dehydrogenase/oxidase, N-terminal domain"/>
    <property type="match status" value="1"/>
</dbReference>
<feature type="region of interest" description="Disordered" evidence="4">
    <location>
        <begin position="1"/>
        <end position="22"/>
    </location>
</feature>
<dbReference type="Pfam" id="PF02770">
    <property type="entry name" value="Acyl-CoA_dh_M"/>
    <property type="match status" value="1"/>
</dbReference>
<sequence length="420" mass="45956">MTTTDRTLHRQAALTAGRPAPHVPPRQKLAHIIKSDDEAIAIAKELAHEFVVGAAERDRERRLPLAEIERFSQSGLWAITVPKQYGGAEVSAVTLAEVTAIISAADGSIGQIPQNHFYMVEALRLAGSEEQKKHYFQRVLQGDRLGNAFTEIGTKTPVDYKTHFAEREGKLLLNGQKFYSTGSLFAHIIVAVAKGPDERVNIVFIDRSTAGLNLIDDWTSFGQRTTGSGTVTFDDVEITPFQVVDQQGVFERPTTMGPFAQIIHAAVQVGIARGALAETVSYVRAHARPFFELDIEHGYEDPHTIHSVGDVAIRVHAADALLARAGRILDEATASPNEKTVAAASIAVAEVKALGTEVAQLASTKLIELGGARSTLESYGLDRFWRNARTHSLHDPVRWKYHHIGNFYLNGTLPLRHGAI</sequence>
<dbReference type="InterPro" id="IPR050741">
    <property type="entry name" value="Acyl-CoA_dehydrogenase"/>
</dbReference>
<dbReference type="InterPro" id="IPR037069">
    <property type="entry name" value="AcylCoA_DH/ox_N_sf"/>
</dbReference>
<dbReference type="GO" id="GO:0005737">
    <property type="term" value="C:cytoplasm"/>
    <property type="evidence" value="ECO:0007669"/>
    <property type="project" value="TreeGrafter"/>
</dbReference>
<dbReference type="GO" id="GO:0033539">
    <property type="term" value="P:fatty acid beta-oxidation using acyl-CoA dehydrogenase"/>
    <property type="evidence" value="ECO:0007669"/>
    <property type="project" value="TreeGrafter"/>
</dbReference>
<dbReference type="NCBIfam" id="TIGR04022">
    <property type="entry name" value="sulfur_SfnB"/>
    <property type="match status" value="1"/>
</dbReference>
<evidence type="ECO:0000259" key="7">
    <source>
        <dbReference type="Pfam" id="PF08028"/>
    </source>
</evidence>
<dbReference type="SUPFAM" id="SSF47203">
    <property type="entry name" value="Acyl-CoA dehydrogenase C-terminal domain-like"/>
    <property type="match status" value="1"/>
</dbReference>
<dbReference type="GO" id="GO:0050660">
    <property type="term" value="F:flavin adenine dinucleotide binding"/>
    <property type="evidence" value="ECO:0007669"/>
    <property type="project" value="InterPro"/>
</dbReference>
<dbReference type="GO" id="GO:0016712">
    <property type="term" value="F:oxidoreductase activity, acting on paired donors, with incorporation or reduction of molecular oxygen, reduced flavin or flavoprotein as one donor, and incorporation of one atom of oxygen"/>
    <property type="evidence" value="ECO:0007669"/>
    <property type="project" value="TreeGrafter"/>
</dbReference>
<dbReference type="AlphaFoldDB" id="A0A081D2U4"/>
<dbReference type="Pfam" id="PF02771">
    <property type="entry name" value="Acyl-CoA_dh_N"/>
    <property type="match status" value="1"/>
</dbReference>
<evidence type="ECO:0000256" key="3">
    <source>
        <dbReference type="ARBA" id="ARBA00049661"/>
    </source>
</evidence>
<dbReference type="Proteomes" id="UP000028701">
    <property type="component" value="Unassembled WGS sequence"/>
</dbReference>
<name>A0A081D2U4_9HYPH</name>
<gene>
    <name evidence="8" type="ORF">RRU01S_33_00450</name>
</gene>
<evidence type="ECO:0000259" key="5">
    <source>
        <dbReference type="Pfam" id="PF02770"/>
    </source>
</evidence>
<dbReference type="RefSeq" id="WP_045232655.1">
    <property type="nucleotide sequence ID" value="NZ_BBJU01000033.1"/>
</dbReference>
<organism evidence="8 9">
    <name type="scientific">Agrobacterium rubi TR3 = NBRC 13261</name>
    <dbReference type="NCBI Taxonomy" id="1368415"/>
    <lineage>
        <taxon>Bacteria</taxon>
        <taxon>Pseudomonadati</taxon>
        <taxon>Pseudomonadota</taxon>
        <taxon>Alphaproteobacteria</taxon>
        <taxon>Hyphomicrobiales</taxon>
        <taxon>Rhizobiaceae</taxon>
        <taxon>Rhizobium/Agrobacterium group</taxon>
        <taxon>Agrobacterium</taxon>
    </lineage>
</organism>
<evidence type="ECO:0000259" key="6">
    <source>
        <dbReference type="Pfam" id="PF02771"/>
    </source>
</evidence>
<comment type="caution">
    <text evidence="8">The sequence shown here is derived from an EMBL/GenBank/DDBJ whole genome shotgun (WGS) entry which is preliminary data.</text>
</comment>
<accession>A0A081D2U4</accession>
<dbReference type="EMBL" id="BBJU01000033">
    <property type="protein sequence ID" value="GAK73240.1"/>
    <property type="molecule type" value="Genomic_DNA"/>
</dbReference>
<reference evidence="8 9" key="1">
    <citation type="submission" date="2014-08" db="EMBL/GenBank/DDBJ databases">
        <title>Whole genome shotgun sequence of Rhizobium rubi NBRC 13261.</title>
        <authorList>
            <person name="Katano-Makiyama Y."/>
            <person name="Hosoyama A."/>
            <person name="Hashimoto M."/>
            <person name="Hosoyama Y."/>
            <person name="Noguchi M."/>
            <person name="Tsuchikane K."/>
            <person name="Uohara A."/>
            <person name="Ohji S."/>
            <person name="Ichikawa N."/>
            <person name="Kimura A."/>
            <person name="Yamazoe A."/>
            <person name="Fujita N."/>
        </authorList>
    </citation>
    <scope>NUCLEOTIDE SEQUENCE [LARGE SCALE GENOMIC DNA]</scope>
    <source>
        <strain evidence="8 9">NBRC 13261</strain>
    </source>
</reference>
<evidence type="ECO:0000313" key="8">
    <source>
        <dbReference type="EMBL" id="GAK73240.1"/>
    </source>
</evidence>
<dbReference type="Pfam" id="PF08028">
    <property type="entry name" value="Acyl-CoA_dh_2"/>
    <property type="match status" value="1"/>
</dbReference>
<dbReference type="GO" id="GO:0003995">
    <property type="term" value="F:acyl-CoA dehydrogenase activity"/>
    <property type="evidence" value="ECO:0007669"/>
    <property type="project" value="TreeGrafter"/>
</dbReference>
<keyword evidence="1" id="KW-0285">Flavoprotein</keyword>
<dbReference type="eggNOG" id="COG1960">
    <property type="taxonomic scope" value="Bacteria"/>
</dbReference>
<protein>
    <submittedName>
        <fullName evidence="8">Putative acyl-CoA dehydrogenase</fullName>
    </submittedName>
</protein>
<dbReference type="PANTHER" id="PTHR48083">
    <property type="entry name" value="MEDIUM-CHAIN SPECIFIC ACYL-COA DEHYDROGENASE, MITOCHONDRIAL-RELATED"/>
    <property type="match status" value="1"/>
</dbReference>
<keyword evidence="2" id="KW-0560">Oxidoreductase</keyword>
<dbReference type="Gene3D" id="1.20.140.10">
    <property type="entry name" value="Butyryl-CoA Dehydrogenase, subunit A, domain 3"/>
    <property type="match status" value="1"/>
</dbReference>
<feature type="domain" description="Acyl-CoA oxidase/dehydrogenase middle" evidence="5">
    <location>
        <begin position="150"/>
        <end position="236"/>
    </location>
</feature>
<evidence type="ECO:0000313" key="9">
    <source>
        <dbReference type="Proteomes" id="UP000028701"/>
    </source>
</evidence>
<dbReference type="PIRSF" id="PIRSF016578">
    <property type="entry name" value="HsaA"/>
    <property type="match status" value="1"/>
</dbReference>
<feature type="domain" description="Acyl-CoA dehydrogenase C-terminal" evidence="7">
    <location>
        <begin position="262"/>
        <end position="395"/>
    </location>
</feature>
<dbReference type="InterPro" id="IPR046373">
    <property type="entry name" value="Acyl-CoA_Oxase/DH_mid-dom_sf"/>
</dbReference>